<dbReference type="Pfam" id="PF00497">
    <property type="entry name" value="SBP_bac_3"/>
    <property type="match status" value="1"/>
</dbReference>
<evidence type="ECO:0000313" key="3">
    <source>
        <dbReference type="EMBL" id="MBE0358406.1"/>
    </source>
</evidence>
<sequence>MITMLPLKYLISAISLFACSAIANEVNIVHIAQEQREQYVPDDYLKKLLSKALVSAQYPADIRSVFIHPHQQRILIALDTEKLDLYWSMSSPERESLAIAIKIPLFKGYIGKRALLASKDSLASFKGVNTIEQLSKLSAVQGHDWPDTKIMEFNGLHVRPLANYQAMFTLTSSGRIDYFPRSFIEVHSDLAANKQSNLSIVPNLFISYPTGCYFFVSKRKPELAEAIEKGLKIMQKNGEFDALFNEYFAKEINNLPYSKADTVEIKLDNPYF</sequence>
<evidence type="ECO:0000256" key="1">
    <source>
        <dbReference type="SAM" id="SignalP"/>
    </source>
</evidence>
<reference evidence="3 4" key="1">
    <citation type="submission" date="2015-06" db="EMBL/GenBank/DDBJ databases">
        <title>Genome sequence of Pseudoalteromonas aliena.</title>
        <authorList>
            <person name="Xie B.-B."/>
            <person name="Rong J.-C."/>
            <person name="Qin Q.-L."/>
            <person name="Zhang Y.-Z."/>
        </authorList>
    </citation>
    <scope>NUCLEOTIDE SEQUENCE [LARGE SCALE GENOMIC DNA]</scope>
    <source>
        <strain evidence="3 4">SW19</strain>
    </source>
</reference>
<dbReference type="Gene3D" id="3.40.190.10">
    <property type="entry name" value="Periplasmic binding protein-like II"/>
    <property type="match status" value="2"/>
</dbReference>
<dbReference type="SUPFAM" id="SSF53850">
    <property type="entry name" value="Periplasmic binding protein-like II"/>
    <property type="match status" value="1"/>
</dbReference>
<protein>
    <recommendedName>
        <fullName evidence="2">Solute-binding protein family 3/N-terminal domain-containing protein</fullName>
    </recommendedName>
</protein>
<feature type="chain" id="PRO_5045873005" description="Solute-binding protein family 3/N-terminal domain-containing protein" evidence="1">
    <location>
        <begin position="24"/>
        <end position="272"/>
    </location>
</feature>
<gene>
    <name evidence="3" type="ORF">PALI_a1680</name>
</gene>
<accession>A0ABR9DXV0</accession>
<dbReference type="Proteomes" id="UP000648482">
    <property type="component" value="Unassembled WGS sequence"/>
</dbReference>
<keyword evidence="4" id="KW-1185">Reference proteome</keyword>
<keyword evidence="1" id="KW-0732">Signal</keyword>
<proteinExistence type="predicted"/>
<feature type="domain" description="Solute-binding protein family 3/N-terminal" evidence="2">
    <location>
        <begin position="72"/>
        <end position="249"/>
    </location>
</feature>
<dbReference type="InterPro" id="IPR001638">
    <property type="entry name" value="Solute-binding_3/MltF_N"/>
</dbReference>
<organism evidence="3 4">
    <name type="scientific">Pseudoalteromonas aliena SW19</name>
    <dbReference type="NCBI Taxonomy" id="1314866"/>
    <lineage>
        <taxon>Bacteria</taxon>
        <taxon>Pseudomonadati</taxon>
        <taxon>Pseudomonadota</taxon>
        <taxon>Gammaproteobacteria</taxon>
        <taxon>Alteromonadales</taxon>
        <taxon>Pseudoalteromonadaceae</taxon>
        <taxon>Pseudoalteromonas</taxon>
    </lineage>
</organism>
<evidence type="ECO:0000259" key="2">
    <source>
        <dbReference type="Pfam" id="PF00497"/>
    </source>
</evidence>
<evidence type="ECO:0000313" key="4">
    <source>
        <dbReference type="Proteomes" id="UP000648482"/>
    </source>
</evidence>
<dbReference type="EMBL" id="AQGU01000022">
    <property type="protein sequence ID" value="MBE0358406.1"/>
    <property type="molecule type" value="Genomic_DNA"/>
</dbReference>
<name>A0ABR9DXV0_9GAMM</name>
<comment type="caution">
    <text evidence="3">The sequence shown here is derived from an EMBL/GenBank/DDBJ whole genome shotgun (WGS) entry which is preliminary data.</text>
</comment>
<feature type="signal peptide" evidence="1">
    <location>
        <begin position="1"/>
        <end position="23"/>
    </location>
</feature>